<dbReference type="GeneID" id="73345707"/>
<reference evidence="2" key="1">
    <citation type="journal article" date="2021" name="Mol. Plant Microbe Interact.">
        <title>Complete Genome Sequence of the Plant-Pathogenic Fungus Colletotrichum lupini.</title>
        <authorList>
            <person name="Baroncelli R."/>
            <person name="Pensec F."/>
            <person name="Da Lio D."/>
            <person name="Boufleur T."/>
            <person name="Vicente I."/>
            <person name="Sarrocco S."/>
            <person name="Picot A."/>
            <person name="Baraldi E."/>
            <person name="Sukno S."/>
            <person name="Thon M."/>
            <person name="Le Floch G."/>
        </authorList>
    </citation>
    <scope>NUCLEOTIDE SEQUENCE</scope>
    <source>
        <strain evidence="2">IMI 504893</strain>
    </source>
</reference>
<evidence type="ECO:0000313" key="2">
    <source>
        <dbReference type="EMBL" id="UQC86230.1"/>
    </source>
</evidence>
<proteinExistence type="predicted"/>
<feature type="region of interest" description="Disordered" evidence="1">
    <location>
        <begin position="389"/>
        <end position="409"/>
    </location>
</feature>
<accession>A0A9Q8SZY3</accession>
<dbReference type="RefSeq" id="XP_049147842.1">
    <property type="nucleotide sequence ID" value="XM_049290697.1"/>
</dbReference>
<keyword evidence="3" id="KW-1185">Reference proteome</keyword>
<gene>
    <name evidence="2" type="ORF">CLUP02_11730</name>
</gene>
<protein>
    <submittedName>
        <fullName evidence="2">Uncharacterized protein</fullName>
    </submittedName>
</protein>
<dbReference type="Proteomes" id="UP000830671">
    <property type="component" value="Chromosome 6"/>
</dbReference>
<dbReference type="EMBL" id="CP019478">
    <property type="protein sequence ID" value="UQC86230.1"/>
    <property type="molecule type" value="Genomic_DNA"/>
</dbReference>
<evidence type="ECO:0000313" key="3">
    <source>
        <dbReference type="Proteomes" id="UP000830671"/>
    </source>
</evidence>
<organism evidence="2 3">
    <name type="scientific">Colletotrichum lupini</name>
    <dbReference type="NCBI Taxonomy" id="145971"/>
    <lineage>
        <taxon>Eukaryota</taxon>
        <taxon>Fungi</taxon>
        <taxon>Dikarya</taxon>
        <taxon>Ascomycota</taxon>
        <taxon>Pezizomycotina</taxon>
        <taxon>Sordariomycetes</taxon>
        <taxon>Hypocreomycetidae</taxon>
        <taxon>Glomerellales</taxon>
        <taxon>Glomerellaceae</taxon>
        <taxon>Colletotrichum</taxon>
        <taxon>Colletotrichum acutatum species complex</taxon>
    </lineage>
</organism>
<dbReference type="AlphaFoldDB" id="A0A9Q8SZY3"/>
<sequence>MYVSVLYKTPLTVEGGATGFIANGFTWRGKVRGQFIQTCIVCRLTAKVELKASRQGIGRKVVSFEAALRGRLFYFGSRMANVDVNYYTPNTSTSWLQFKKWQSSDGNYKTSMVTALPGVETLCTIQKTEPFAPAFREQWHAVAGNSPYINLQQPSQVTVENGPFHFAIRTNNSVVEIPIAAAMAQRGALALLSDDSLTLRSIATESNLFMMLQQAPQETSRLSRQVLQSMLGVSSQRIEMALDIIGSVARVEGINGSDIVKKPAVTLHYFCGILREDSAQGRFHLLRSLIVQLLEKLPAERTLAMGVDYALLSEWDFQRLAAAIRDNFVVYSRSGGLLRHRWITVSLHPLHISQQIPEGMTAVFLPATARQERPGLTYVWQPNTLSRRQFDGQRPGSPQPVLFRNPKDD</sequence>
<name>A0A9Q8SZY3_9PEZI</name>
<dbReference type="KEGG" id="clup:CLUP02_11730"/>
<evidence type="ECO:0000256" key="1">
    <source>
        <dbReference type="SAM" id="MobiDB-lite"/>
    </source>
</evidence>